<feature type="compositionally biased region" description="Polar residues" evidence="1">
    <location>
        <begin position="20"/>
        <end position="34"/>
    </location>
</feature>
<dbReference type="AlphaFoldDB" id="A0A6J6FVH5"/>
<gene>
    <name evidence="2" type="ORF">UFOPK1722_01730</name>
</gene>
<evidence type="ECO:0000256" key="1">
    <source>
        <dbReference type="SAM" id="MobiDB-lite"/>
    </source>
</evidence>
<feature type="region of interest" description="Disordered" evidence="1">
    <location>
        <begin position="20"/>
        <end position="46"/>
    </location>
</feature>
<proteinExistence type="predicted"/>
<sequence>MIRLTRSYRGAMASNISRTAVTLASPSGRRSVSQEGVFGAGSTEAG</sequence>
<dbReference type="EMBL" id="CAEZTS010000198">
    <property type="protein sequence ID" value="CAB4592837.1"/>
    <property type="molecule type" value="Genomic_DNA"/>
</dbReference>
<accession>A0A6J6FVH5</accession>
<protein>
    <submittedName>
        <fullName evidence="2">Unannotated protein</fullName>
    </submittedName>
</protein>
<organism evidence="2">
    <name type="scientific">freshwater metagenome</name>
    <dbReference type="NCBI Taxonomy" id="449393"/>
    <lineage>
        <taxon>unclassified sequences</taxon>
        <taxon>metagenomes</taxon>
        <taxon>ecological metagenomes</taxon>
    </lineage>
</organism>
<name>A0A6J6FVH5_9ZZZZ</name>
<reference evidence="2" key="1">
    <citation type="submission" date="2020-05" db="EMBL/GenBank/DDBJ databases">
        <authorList>
            <person name="Chiriac C."/>
            <person name="Salcher M."/>
            <person name="Ghai R."/>
            <person name="Kavagutti S V."/>
        </authorList>
    </citation>
    <scope>NUCLEOTIDE SEQUENCE</scope>
</reference>
<evidence type="ECO:0000313" key="2">
    <source>
        <dbReference type="EMBL" id="CAB4592837.1"/>
    </source>
</evidence>